<reference evidence="2 3" key="1">
    <citation type="journal article" date="2020" name="FEMS Microbiol. Ecol.">
        <title>Temporal dynamics of bacterial communities during seed development and maturation.</title>
        <authorList>
            <person name="Chesneau G."/>
            <person name="Torres-Cortes G."/>
            <person name="Briand M."/>
            <person name="Darrasse A."/>
            <person name="Preveaux A."/>
            <person name="Marais C."/>
            <person name="Jacques M.A."/>
            <person name="Shade A."/>
            <person name="Barret M."/>
        </authorList>
    </citation>
    <scope>NUCLEOTIDE SEQUENCE [LARGE SCALE GENOMIC DNA]</scope>
    <source>
        <strain evidence="2 3">CFBP13723</strain>
    </source>
</reference>
<keyword evidence="3" id="KW-1185">Reference proteome</keyword>
<sequence length="380" mass="41682">MISLERAYGDDAARVREIYARIESGDIAFLRKEFAAFPYALEPPSFIVAGYPGVLHYAAEHNQLAVCQLLVELGVDVNQVTAGSGNSTPLGLAARNGQLEVVKWLLEVGADVDGSPESVTSPLIAAVTFGNYDVVDLLLSHHADINRLHAKFNRTALDLAQSWGFDAIAKRLEAEGGISAITRDPDEDLSPGAPIVEFVTRTAGWVLPEKLTPQVRESNVRLRVSCIADKNDFKLFFTVGLFEQRPRTELFICLPGSWRLPRQGLNIDSAWAFPQGLLAGLSRRIIDSNPLTEGEIILRSDPAYSSLSWPRDTDALILVDKVWAAADNFTVGGHYDSVKLYVLAPLKLTKKGPPRDEALEKILQKKRTASWKSVALPSPL</sequence>
<dbReference type="InterPro" id="IPR039323">
    <property type="entry name" value="ANKRD_45/46/60"/>
</dbReference>
<dbReference type="InterPro" id="IPR036770">
    <property type="entry name" value="Ankyrin_rpt-contain_sf"/>
</dbReference>
<evidence type="ECO:0000313" key="3">
    <source>
        <dbReference type="Proteomes" id="UP000625247"/>
    </source>
</evidence>
<feature type="repeat" description="ANK" evidence="1">
    <location>
        <begin position="55"/>
        <end position="82"/>
    </location>
</feature>
<dbReference type="SUPFAM" id="SSF48403">
    <property type="entry name" value="Ankyrin repeat"/>
    <property type="match status" value="1"/>
</dbReference>
<dbReference type="SMART" id="SM00248">
    <property type="entry name" value="ANK"/>
    <property type="match status" value="3"/>
</dbReference>
<accession>A0ABR9AAG3</accession>
<dbReference type="PROSITE" id="PS50297">
    <property type="entry name" value="ANK_REP_REGION"/>
    <property type="match status" value="2"/>
</dbReference>
<proteinExistence type="predicted"/>
<keyword evidence="1" id="KW-0040">ANK repeat</keyword>
<protein>
    <submittedName>
        <fullName evidence="2">Ankyrin repeat domain-containing protein</fullName>
    </submittedName>
</protein>
<dbReference type="Pfam" id="PF13637">
    <property type="entry name" value="Ank_4"/>
    <property type="match status" value="1"/>
</dbReference>
<dbReference type="EMBL" id="JACYNP010000006">
    <property type="protein sequence ID" value="MBD8122555.1"/>
    <property type="molecule type" value="Genomic_DNA"/>
</dbReference>
<dbReference type="PANTHER" id="PTHR22677">
    <property type="entry name" value="ANKYRIN REPEAT DOMAIN-CONTAINING PROTEIN 60"/>
    <property type="match status" value="1"/>
</dbReference>
<dbReference type="Proteomes" id="UP000625247">
    <property type="component" value="Unassembled WGS sequence"/>
</dbReference>
<dbReference type="RefSeq" id="WP_191944716.1">
    <property type="nucleotide sequence ID" value="NZ_JACYNP010000006.1"/>
</dbReference>
<name>A0ABR9AAG3_9PSED</name>
<dbReference type="InterPro" id="IPR002110">
    <property type="entry name" value="Ankyrin_rpt"/>
</dbReference>
<evidence type="ECO:0000313" key="2">
    <source>
        <dbReference type="EMBL" id="MBD8122555.1"/>
    </source>
</evidence>
<comment type="caution">
    <text evidence="2">The sequence shown here is derived from an EMBL/GenBank/DDBJ whole genome shotgun (WGS) entry which is preliminary data.</text>
</comment>
<dbReference type="Pfam" id="PF00023">
    <property type="entry name" value="Ank"/>
    <property type="match status" value="1"/>
</dbReference>
<organism evidence="2 3">
    <name type="scientific">Pseudomonas lutea</name>
    <dbReference type="NCBI Taxonomy" id="243924"/>
    <lineage>
        <taxon>Bacteria</taxon>
        <taxon>Pseudomonadati</taxon>
        <taxon>Pseudomonadota</taxon>
        <taxon>Gammaproteobacteria</taxon>
        <taxon>Pseudomonadales</taxon>
        <taxon>Pseudomonadaceae</taxon>
        <taxon>Pseudomonas</taxon>
    </lineage>
</organism>
<feature type="repeat" description="ANK" evidence="1">
    <location>
        <begin position="85"/>
        <end position="117"/>
    </location>
</feature>
<dbReference type="PROSITE" id="PS50088">
    <property type="entry name" value="ANK_REPEAT"/>
    <property type="match status" value="3"/>
</dbReference>
<dbReference type="PANTHER" id="PTHR22677:SF4">
    <property type="entry name" value="USHER SYNDROME TYPE-1G PROTEIN-LIKE PROTEIN"/>
    <property type="match status" value="1"/>
</dbReference>
<evidence type="ECO:0000256" key="1">
    <source>
        <dbReference type="PROSITE-ProRule" id="PRU00023"/>
    </source>
</evidence>
<feature type="repeat" description="ANK" evidence="1">
    <location>
        <begin position="118"/>
        <end position="150"/>
    </location>
</feature>
<gene>
    <name evidence="2" type="ORF">IFT62_15130</name>
</gene>
<dbReference type="Gene3D" id="1.25.40.20">
    <property type="entry name" value="Ankyrin repeat-containing domain"/>
    <property type="match status" value="1"/>
</dbReference>